<gene>
    <name evidence="3" type="ORF">KUTeg_003536</name>
</gene>
<sequence length="1570" mass="182235">MSDGSDIEIPDEFEDDDKRDISHLQEEDISEQVDQKEVTESVTKDSITEKREQSVSHVIDTEAWYRDKIKEKVTEEKYLSEDTKEISLTKEITTETETIEKQHKKEETVKVTDEIKKEEEQFVETIQTPKIASDMIDKKREVQQEEKVLKTTGIVTTKETGRVEEYKEIPEEKFGVSEDIDHYTEDKEDITSEVDTVYAERKEEILIEEKEQISFTPKQRETAIFDDIKKEEIMETESKVVTDVEKEEIKDDMLVVKETVEHVSDVKDESEDKQEIIDSTEFEFESVKETEIIDFETLSSSKEDQVSQEEVLKTNKPESFETTTKVVTELDTTEKESDLLKEEKKFEDQFVYDESETVLMEKSDKEKSLKFDTEREFREVEICDGPIERFSPEEIQELPVTIAEQEVMYVEELDTAITIPDKESVQEEHVALKQDSPTEIYAATTEESLPVEETETLSQEITEVEPSTKDDYKSETELYTVTKEEDVALEGVKDISPTKEEAHLVEEFEPYTKEEEKPSETELYTVTKEEDVALEGVKDISPTKEEAHFVEEFEPYTKEEEKPSETELYTVTKEEDVALEGVKDISPTKEEAHLVEEFEPYTKEEEKPSETELYTVTKEEDVALEGVKDISPTVEEAHVVEELKPDIKDRRVKELFIVTKEEDMAFEGLKDISPTEEATYPIEEPQEGSSPFETTIEEPSKMGDDILEKTVSSEETYLVQEIEDSVEQETVEETEAISTVVESTDKEQFKPSLTSFDKPVSSEEMFLAGKVEEREVHETVEDTVTVDTFEIETEPAKPEVIFDKKSSEQETYSVEEQSLEEIPVDKTLDDEKVKDISPPLSETVLTEATKVETLSDKELQKEEILESEKGLIEIPVYTSESIQKDTSELVQRDIFETQQTIITQTVSSTKTYYEEKIKHQESEENVDGMEQVIVKESKQTKDIFEQFGKDFKEVPQQPVLIESSDEEEIVIKKDIKEGLQLDIDEREEICEDRLYAEDHKRKHEIDLSPLEARDSSFLEKESDTDKQESEVITGKLSTDRDDLLFSSAHPDERDYSEEKQMKIITDEEQEEFKVETKSLSFDKDKFPDRDIEEPMSAPQFDETIEIKLLESDRMKKEEEIAKTVEKEESSMSDEDLVEKPSRISVEDSNGKDFRETSFIDEKEDSEVFKEKEDSDLSRDIESATTDFQDVKKTETEEIYETKVDVKEITERDVEEGETKPETITEIKMTQIVREGEQDSSSTTISVTKTKYEETCTGAIYQSEYSETDTKDLEKSEIRQDWNEINDYLKSKISKVKLGEDEEDIISISDDASLFGRIESGLLSAADEEMNGKPVDFTAEWERKDSQQSYQSATSQDEDNEDETAKVIEIIEGDENEEEEEEEFDINEDLGICFTAEHKEEYQPDESSEIKSQLLSSLEPESFTQTTTHVMSYEKTEQITYETDGEIKILDEDKYDGRKEIEQLELERKQIEELAVLRQELEKQQFDFEGDQQKYKQETEEFDMGIDELESESEKFEKQQIESELITKKYEQEIEEMDIASKDTEKEQPESMGEKYKQDEFEEQHFKVRNR</sequence>
<dbReference type="EMBL" id="JARBDR010000214">
    <property type="protein sequence ID" value="KAJ8318445.1"/>
    <property type="molecule type" value="Genomic_DNA"/>
</dbReference>
<accession>A0ABQ9FQA2</accession>
<feature type="compositionally biased region" description="Acidic residues" evidence="2">
    <location>
        <begin position="1"/>
        <end position="15"/>
    </location>
</feature>
<protein>
    <submittedName>
        <fullName evidence="3">Uncharacterized protein</fullName>
    </submittedName>
</protein>
<feature type="compositionally biased region" description="Acidic residues" evidence="2">
    <location>
        <begin position="1370"/>
        <end position="1383"/>
    </location>
</feature>
<keyword evidence="1" id="KW-0175">Coiled coil</keyword>
<feature type="compositionally biased region" description="Basic and acidic residues" evidence="2">
    <location>
        <begin position="16"/>
        <end position="26"/>
    </location>
</feature>
<feature type="compositionally biased region" description="Basic and acidic residues" evidence="2">
    <location>
        <begin position="1000"/>
        <end position="1029"/>
    </location>
</feature>
<reference evidence="3 4" key="1">
    <citation type="submission" date="2022-12" db="EMBL/GenBank/DDBJ databases">
        <title>Chromosome-level genome of Tegillarca granosa.</title>
        <authorList>
            <person name="Kim J."/>
        </authorList>
    </citation>
    <scope>NUCLEOTIDE SEQUENCE [LARGE SCALE GENOMIC DNA]</scope>
    <source>
        <strain evidence="3">Teg-2019</strain>
        <tissue evidence="3">Adductor muscle</tissue>
    </source>
</reference>
<evidence type="ECO:0000256" key="2">
    <source>
        <dbReference type="SAM" id="MobiDB-lite"/>
    </source>
</evidence>
<feature type="compositionally biased region" description="Basic and acidic residues" evidence="2">
    <location>
        <begin position="33"/>
        <end position="53"/>
    </location>
</feature>
<feature type="compositionally biased region" description="Basic and acidic residues" evidence="2">
    <location>
        <begin position="1538"/>
        <end position="1570"/>
    </location>
</feature>
<evidence type="ECO:0000256" key="1">
    <source>
        <dbReference type="SAM" id="Coils"/>
    </source>
</evidence>
<name>A0ABQ9FQA2_TEGGR</name>
<evidence type="ECO:0000313" key="4">
    <source>
        <dbReference type="Proteomes" id="UP001217089"/>
    </source>
</evidence>
<feature type="region of interest" description="Disordered" evidence="2">
    <location>
        <begin position="1535"/>
        <end position="1570"/>
    </location>
</feature>
<feature type="compositionally biased region" description="Basic and acidic residues" evidence="2">
    <location>
        <begin position="1137"/>
        <end position="1181"/>
    </location>
</feature>
<dbReference type="Proteomes" id="UP001217089">
    <property type="component" value="Unassembled WGS sequence"/>
</dbReference>
<feature type="region of interest" description="Disordered" evidence="2">
    <location>
        <begin position="1000"/>
        <end position="1031"/>
    </location>
</feature>
<feature type="region of interest" description="Disordered" evidence="2">
    <location>
        <begin position="445"/>
        <end position="474"/>
    </location>
</feature>
<evidence type="ECO:0000313" key="3">
    <source>
        <dbReference type="EMBL" id="KAJ8318445.1"/>
    </source>
</evidence>
<feature type="compositionally biased region" description="Basic and acidic residues" evidence="2">
    <location>
        <begin position="1119"/>
        <end position="1129"/>
    </location>
</feature>
<feature type="region of interest" description="Disordered" evidence="2">
    <location>
        <begin position="1119"/>
        <end position="1181"/>
    </location>
</feature>
<feature type="region of interest" description="Disordered" evidence="2">
    <location>
        <begin position="1322"/>
        <end position="1383"/>
    </location>
</feature>
<feature type="region of interest" description="Disordered" evidence="2">
    <location>
        <begin position="1"/>
        <end position="53"/>
    </location>
</feature>
<comment type="caution">
    <text evidence="3">The sequence shown here is derived from an EMBL/GenBank/DDBJ whole genome shotgun (WGS) entry which is preliminary data.</text>
</comment>
<keyword evidence="4" id="KW-1185">Reference proteome</keyword>
<feature type="coiled-coil region" evidence="1">
    <location>
        <begin position="1453"/>
        <end position="1483"/>
    </location>
</feature>
<proteinExistence type="predicted"/>
<organism evidence="3 4">
    <name type="scientific">Tegillarca granosa</name>
    <name type="common">Malaysian cockle</name>
    <name type="synonym">Anadara granosa</name>
    <dbReference type="NCBI Taxonomy" id="220873"/>
    <lineage>
        <taxon>Eukaryota</taxon>
        <taxon>Metazoa</taxon>
        <taxon>Spiralia</taxon>
        <taxon>Lophotrochozoa</taxon>
        <taxon>Mollusca</taxon>
        <taxon>Bivalvia</taxon>
        <taxon>Autobranchia</taxon>
        <taxon>Pteriomorphia</taxon>
        <taxon>Arcoida</taxon>
        <taxon>Arcoidea</taxon>
        <taxon>Arcidae</taxon>
        <taxon>Tegillarca</taxon>
    </lineage>
</organism>